<evidence type="ECO:0000313" key="12">
    <source>
        <dbReference type="EMBL" id="AGF47810.1"/>
    </source>
</evidence>
<comment type="similarity">
    <text evidence="2 9">Belongs to the RecN family.</text>
</comment>
<reference evidence="12 13" key="1">
    <citation type="journal article" date="2013" name="Genome Biol. Evol.">
        <title>Genome evolution and phylogenomic analysis of candidatus kinetoplastibacterium, the betaproteobacterial endosymbionts of strigomonas and angomonas.</title>
        <authorList>
            <person name="Alves J.M."/>
            <person name="Serrano M.G."/>
            <person name="Maia da Silva F."/>
            <person name="Voegtly L.J."/>
            <person name="Matveyev A.V."/>
            <person name="Teixeira M.M."/>
            <person name="Camargo E.P."/>
            <person name="Buck G.A."/>
        </authorList>
    </citation>
    <scope>NUCLEOTIDE SEQUENCE [LARGE SCALE GENOMIC DNA]</scope>
    <source>
        <strain evidence="12 13">TCC036E</strain>
    </source>
</reference>
<feature type="domain" description="RecF/RecN/SMC N-terminal" evidence="11">
    <location>
        <begin position="1"/>
        <end position="504"/>
    </location>
</feature>
<sequence>MIRNLFIQNFIIVKNAEIIFSNGFTVFSGETGAGKSIIIDALSFVLGFKVSNIDNIIGKNTINTEVTASFDITTNAKEWLEKHAFSIGHEIHLKRTLDKDNNSKAFINNTPTTIANLRTIGSMLVKIYGQHAYQDLLNTNSQRSLLDLYGQLDIPLTRTKKFWKVWRSIRKDLDNATQLAENLKEELNILRLQAEEISEIKFSTDEWQKIQHEYNKLSNIETIIDTCDFLLKNLDGEEFSIYRTLNTLIQRIDNILLKDPGLQNIYEELNSAQITIKEAIHDLNNYISKIEIDSNKIDDLEARMTLITDTARRLKISPNELKHFHDTIINRINAIKNITNIDEIKIKEQEAQKNYLHAANILSEERSRKATILSNEVTKIMKELSMEDSSFDIKITRSKEHNHGIDNIEFLVSHTGTESKGISKIASGGELSRIYLAISVVTNHSNVPTIIFDEVDSGIGGAVAETIGKLLSQLSNHNQVLCVTHLPQVASYGKNHFLVSKHQKNQDITSEIKELSYDDRVTEIARMLGGIVITPTTIHHAKEMLINTIKNFSNI</sequence>
<evidence type="ECO:0000256" key="6">
    <source>
        <dbReference type="ARBA" id="ARBA00022840"/>
    </source>
</evidence>
<dbReference type="GO" id="GO:0006310">
    <property type="term" value="P:DNA recombination"/>
    <property type="evidence" value="ECO:0007669"/>
    <property type="project" value="InterPro"/>
</dbReference>
<dbReference type="Pfam" id="PF02463">
    <property type="entry name" value="SMC_N"/>
    <property type="match status" value="1"/>
</dbReference>
<dbReference type="GO" id="GO:0006281">
    <property type="term" value="P:DNA repair"/>
    <property type="evidence" value="ECO:0007669"/>
    <property type="project" value="UniProtKB-KW"/>
</dbReference>
<comment type="function">
    <text evidence="1 9">May be involved in recombinational repair of damaged DNA.</text>
</comment>
<evidence type="ECO:0000313" key="13">
    <source>
        <dbReference type="Proteomes" id="UP000011686"/>
    </source>
</evidence>
<keyword evidence="10" id="KW-0175">Coiled coil</keyword>
<evidence type="ECO:0000256" key="8">
    <source>
        <dbReference type="ARBA" id="ARBA00033408"/>
    </source>
</evidence>
<dbReference type="EMBL" id="CP003804">
    <property type="protein sequence ID" value="AGF47810.1"/>
    <property type="molecule type" value="Genomic_DNA"/>
</dbReference>
<evidence type="ECO:0000256" key="1">
    <source>
        <dbReference type="ARBA" id="ARBA00003618"/>
    </source>
</evidence>
<accession>M1M6V6</accession>
<evidence type="ECO:0000256" key="7">
    <source>
        <dbReference type="ARBA" id="ARBA00023204"/>
    </source>
</evidence>
<evidence type="ECO:0000256" key="3">
    <source>
        <dbReference type="ARBA" id="ARBA00021315"/>
    </source>
</evidence>
<keyword evidence="4" id="KW-0547">Nucleotide-binding</keyword>
<dbReference type="PANTHER" id="PTHR11059">
    <property type="entry name" value="DNA REPAIR PROTEIN RECN"/>
    <property type="match status" value="1"/>
</dbReference>
<protein>
    <recommendedName>
        <fullName evidence="3 9">DNA repair protein RecN</fullName>
    </recommendedName>
    <alternativeName>
        <fullName evidence="8 9">Recombination protein N</fullName>
    </alternativeName>
</protein>
<keyword evidence="7 9" id="KW-0234">DNA repair</keyword>
<evidence type="ECO:0000259" key="11">
    <source>
        <dbReference type="Pfam" id="PF02463"/>
    </source>
</evidence>
<dbReference type="NCBIfam" id="NF008121">
    <property type="entry name" value="PRK10869.1"/>
    <property type="match status" value="1"/>
</dbReference>
<feature type="coiled-coil region" evidence="10">
    <location>
        <begin position="262"/>
        <end position="303"/>
    </location>
</feature>
<dbReference type="RefSeq" id="WP_015238347.1">
    <property type="nucleotide sequence ID" value="NC_020283.1"/>
</dbReference>
<dbReference type="GO" id="GO:0005524">
    <property type="term" value="F:ATP binding"/>
    <property type="evidence" value="ECO:0007669"/>
    <property type="project" value="UniProtKB-KW"/>
</dbReference>
<dbReference type="PATRIC" id="fig|1208918.3.peg.510"/>
<evidence type="ECO:0000256" key="5">
    <source>
        <dbReference type="ARBA" id="ARBA00022763"/>
    </source>
</evidence>
<organism evidence="12 13">
    <name type="scientific">Candidatus Kinetoplastidibacterium crithidiae TCC036E</name>
    <dbReference type="NCBI Taxonomy" id="1208918"/>
    <lineage>
        <taxon>Bacteria</taxon>
        <taxon>Pseudomonadati</taxon>
        <taxon>Pseudomonadota</taxon>
        <taxon>Betaproteobacteria</taxon>
        <taxon>Candidatus Kinetoplastidibacterium</taxon>
    </lineage>
</organism>
<evidence type="ECO:0000256" key="10">
    <source>
        <dbReference type="SAM" id="Coils"/>
    </source>
</evidence>
<dbReference type="InterPro" id="IPR004604">
    <property type="entry name" value="DNA_recomb/repair_RecN"/>
</dbReference>
<proteinExistence type="inferred from homology"/>
<evidence type="ECO:0000256" key="9">
    <source>
        <dbReference type="PIRNR" id="PIRNR003128"/>
    </source>
</evidence>
<dbReference type="CDD" id="cd03241">
    <property type="entry name" value="ABC_RecN"/>
    <property type="match status" value="1"/>
</dbReference>
<keyword evidence="5 9" id="KW-0227">DNA damage</keyword>
<dbReference type="SUPFAM" id="SSF52540">
    <property type="entry name" value="P-loop containing nucleoside triphosphate hydrolases"/>
    <property type="match status" value="1"/>
</dbReference>
<dbReference type="PIRSF" id="PIRSF003128">
    <property type="entry name" value="RecN"/>
    <property type="match status" value="1"/>
</dbReference>
<name>M1M6V6_9PROT</name>
<evidence type="ECO:0000256" key="2">
    <source>
        <dbReference type="ARBA" id="ARBA00009441"/>
    </source>
</evidence>
<dbReference type="PANTHER" id="PTHR11059:SF0">
    <property type="entry name" value="DNA REPAIR PROTEIN RECN"/>
    <property type="match status" value="1"/>
</dbReference>
<feature type="coiled-coil region" evidence="10">
    <location>
        <begin position="166"/>
        <end position="200"/>
    </location>
</feature>
<dbReference type="Proteomes" id="UP000011686">
    <property type="component" value="Chromosome"/>
</dbReference>
<keyword evidence="13" id="KW-1185">Reference proteome</keyword>
<dbReference type="Gene3D" id="3.40.50.300">
    <property type="entry name" value="P-loop containing nucleotide triphosphate hydrolases"/>
    <property type="match status" value="2"/>
</dbReference>
<evidence type="ECO:0000256" key="4">
    <source>
        <dbReference type="ARBA" id="ARBA00022741"/>
    </source>
</evidence>
<dbReference type="GO" id="GO:0043590">
    <property type="term" value="C:bacterial nucleoid"/>
    <property type="evidence" value="ECO:0007669"/>
    <property type="project" value="TreeGrafter"/>
</dbReference>
<dbReference type="InterPro" id="IPR003395">
    <property type="entry name" value="RecF/RecN/SMC_N"/>
</dbReference>
<keyword evidence="6" id="KW-0067">ATP-binding</keyword>
<dbReference type="STRING" id="1208918.CDEE_0837"/>
<dbReference type="HOGENOM" id="CLU_018297_3_1_4"/>
<dbReference type="GO" id="GO:0009432">
    <property type="term" value="P:SOS response"/>
    <property type="evidence" value="ECO:0007669"/>
    <property type="project" value="TreeGrafter"/>
</dbReference>
<dbReference type="InterPro" id="IPR027417">
    <property type="entry name" value="P-loop_NTPase"/>
</dbReference>
<gene>
    <name evidence="12" type="ORF">CDEE_0837</name>
</gene>
<dbReference type="eggNOG" id="COG0497">
    <property type="taxonomic scope" value="Bacteria"/>
</dbReference>
<dbReference type="NCBIfam" id="TIGR00634">
    <property type="entry name" value="recN"/>
    <property type="match status" value="1"/>
</dbReference>
<dbReference type="AlphaFoldDB" id="M1M6V6"/>
<dbReference type="KEGG" id="kct:CDEE_0837"/>